<dbReference type="GO" id="GO:0016491">
    <property type="term" value="F:oxidoreductase activity"/>
    <property type="evidence" value="ECO:0007669"/>
    <property type="project" value="UniProtKB-KW"/>
</dbReference>
<dbReference type="InterPro" id="IPR042128">
    <property type="entry name" value="NuoE_dom"/>
</dbReference>
<reference evidence="9" key="1">
    <citation type="submission" date="2016-11" db="EMBL/GenBank/DDBJ databases">
        <title>Dehalogenimonas formicexedens sp. nov., a chlorinated alkane respiring bacterium isolated from contaminated groundwater.</title>
        <authorList>
            <person name="Key T.A."/>
            <person name="Bowman K.S."/>
            <person name="Lee I."/>
            <person name="Chun J."/>
            <person name="Albuquerque L."/>
            <person name="da Costa M.S."/>
            <person name="Rainey F.A."/>
            <person name="Moe W.M."/>
        </authorList>
    </citation>
    <scope>NUCLEOTIDE SEQUENCE [LARGE SCALE GENOMIC DNA]</scope>
    <source>
        <strain evidence="9">NSZ-14</strain>
    </source>
</reference>
<accession>A0A1P8F6N8</accession>
<evidence type="ECO:0000256" key="7">
    <source>
        <dbReference type="PIRSR" id="PIRSR000216-1"/>
    </source>
</evidence>
<dbReference type="KEGG" id="dfo:Dform_00782"/>
<dbReference type="PANTHER" id="PTHR43342">
    <property type="entry name" value="NADH-QUINONE OXIDOREDUCTASE, E SUBUNIT"/>
    <property type="match status" value="1"/>
</dbReference>
<dbReference type="PANTHER" id="PTHR43342:SF1">
    <property type="entry name" value="BIFURCATING [FEFE] HYDROGENASE GAMMA SUBUNIT"/>
    <property type="match status" value="1"/>
</dbReference>
<dbReference type="RefSeq" id="WP_076003863.1">
    <property type="nucleotide sequence ID" value="NZ_CP018258.1"/>
</dbReference>
<comment type="cofactor">
    <cofactor evidence="7">
        <name>[2Fe-2S] cluster</name>
        <dbReference type="ChEBI" id="CHEBI:190135"/>
    </cofactor>
    <text evidence="7">Binds 1 [2Fe-2S] cluster.</text>
</comment>
<dbReference type="InterPro" id="IPR041921">
    <property type="entry name" value="NuoE_N"/>
</dbReference>
<dbReference type="GO" id="GO:0051537">
    <property type="term" value="F:2 iron, 2 sulfur cluster binding"/>
    <property type="evidence" value="ECO:0007669"/>
    <property type="project" value="UniProtKB-KW"/>
</dbReference>
<keyword evidence="4 7" id="KW-0408">Iron</keyword>
<dbReference type="CDD" id="cd03064">
    <property type="entry name" value="TRX_Fd_NuoE"/>
    <property type="match status" value="1"/>
</dbReference>
<evidence type="ECO:0000256" key="1">
    <source>
        <dbReference type="ARBA" id="ARBA00010643"/>
    </source>
</evidence>
<feature type="binding site" evidence="7">
    <location>
        <position position="127"/>
    </location>
    <ligand>
        <name>[2Fe-2S] cluster</name>
        <dbReference type="ChEBI" id="CHEBI:190135"/>
    </ligand>
</feature>
<dbReference type="STRING" id="1839801.Dform_00782"/>
<proteinExistence type="inferred from homology"/>
<evidence type="ECO:0000256" key="2">
    <source>
        <dbReference type="ARBA" id="ARBA00022714"/>
    </source>
</evidence>
<keyword evidence="3 7" id="KW-0479">Metal-binding</keyword>
<keyword evidence="5 7" id="KW-0411">Iron-sulfur</keyword>
<dbReference type="SUPFAM" id="SSF52833">
    <property type="entry name" value="Thioredoxin-like"/>
    <property type="match status" value="1"/>
</dbReference>
<evidence type="ECO:0000313" key="9">
    <source>
        <dbReference type="Proteomes" id="UP000185934"/>
    </source>
</evidence>
<dbReference type="InterPro" id="IPR036249">
    <property type="entry name" value="Thioredoxin-like_sf"/>
</dbReference>
<gene>
    <name evidence="8" type="primary">nuoE</name>
    <name evidence="8" type="ORF">Dform_00782</name>
</gene>
<dbReference type="InterPro" id="IPR028431">
    <property type="entry name" value="NADP_DH_HndA-like"/>
</dbReference>
<dbReference type="Proteomes" id="UP000185934">
    <property type="component" value="Chromosome"/>
</dbReference>
<feature type="binding site" evidence="7">
    <location>
        <position position="87"/>
    </location>
    <ligand>
        <name>[2Fe-2S] cluster</name>
        <dbReference type="ChEBI" id="CHEBI:190135"/>
    </ligand>
</feature>
<dbReference type="OrthoDB" id="9807941at2"/>
<feature type="binding site" evidence="7">
    <location>
        <position position="123"/>
    </location>
    <ligand>
        <name>[2Fe-2S] cluster</name>
        <dbReference type="ChEBI" id="CHEBI:190135"/>
    </ligand>
</feature>
<evidence type="ECO:0000256" key="4">
    <source>
        <dbReference type="ARBA" id="ARBA00023004"/>
    </source>
</evidence>
<dbReference type="InterPro" id="IPR002023">
    <property type="entry name" value="NuoE-like"/>
</dbReference>
<comment type="similarity">
    <text evidence="1">Belongs to the complex I 24 kDa subunit family.</text>
</comment>
<dbReference type="Gene3D" id="3.40.30.10">
    <property type="entry name" value="Glutaredoxin"/>
    <property type="match status" value="1"/>
</dbReference>
<comment type="cofactor">
    <cofactor evidence="6">
        <name>[2Fe-2S] cluster</name>
        <dbReference type="ChEBI" id="CHEBI:190135"/>
    </cofactor>
</comment>
<dbReference type="FunFam" id="3.40.30.10:FF:000015">
    <property type="entry name" value="NADH-quinone oxidoreductase subunit E"/>
    <property type="match status" value="1"/>
</dbReference>
<keyword evidence="2 7" id="KW-0001">2Fe-2S</keyword>
<dbReference type="GO" id="GO:0046872">
    <property type="term" value="F:metal ion binding"/>
    <property type="evidence" value="ECO:0007669"/>
    <property type="project" value="UniProtKB-KW"/>
</dbReference>
<protein>
    <submittedName>
        <fullName evidence="8">NADH-quinone oxidoreductase subunit E</fullName>
        <ecNumber evidence="8">1.6.5.3</ecNumber>
    </submittedName>
</protein>
<keyword evidence="9" id="KW-1185">Reference proteome</keyword>
<dbReference type="Gene3D" id="1.10.10.1590">
    <property type="entry name" value="NADH-quinone oxidoreductase subunit E"/>
    <property type="match status" value="1"/>
</dbReference>
<dbReference type="EMBL" id="CP018258">
    <property type="protein sequence ID" value="APV44133.1"/>
    <property type="molecule type" value="Genomic_DNA"/>
</dbReference>
<name>A0A1P8F6N8_9CHLR</name>
<evidence type="ECO:0000256" key="3">
    <source>
        <dbReference type="ARBA" id="ARBA00022723"/>
    </source>
</evidence>
<evidence type="ECO:0000256" key="5">
    <source>
        <dbReference type="ARBA" id="ARBA00023014"/>
    </source>
</evidence>
<evidence type="ECO:0000256" key="6">
    <source>
        <dbReference type="ARBA" id="ARBA00034078"/>
    </source>
</evidence>
<organism evidence="8 9">
    <name type="scientific">Dehalogenimonas formicexedens</name>
    <dbReference type="NCBI Taxonomy" id="1839801"/>
    <lineage>
        <taxon>Bacteria</taxon>
        <taxon>Bacillati</taxon>
        <taxon>Chloroflexota</taxon>
        <taxon>Dehalococcoidia</taxon>
        <taxon>Dehalococcoidales</taxon>
        <taxon>Dehalococcoidaceae</taxon>
        <taxon>Dehalogenimonas</taxon>
    </lineage>
</organism>
<dbReference type="EC" id="1.6.5.3" evidence="8"/>
<feature type="binding site" evidence="7">
    <location>
        <position position="82"/>
    </location>
    <ligand>
        <name>[2Fe-2S] cluster</name>
        <dbReference type="ChEBI" id="CHEBI:190135"/>
    </ligand>
</feature>
<sequence length="156" mass="16937">MTLDTKSFAEVVNTILAKYENDAAMLVGILQDIQSELNYLPRECLVMVSEGLDIPLSRVYSVSTFFKAFSLKPRGRHSLHVCMGTACHVRGAEKVLDKLQTELCLCAGETSPDMKFTLETVNCVGACALGPVVVVDGEYAGQVTTDKVKSILEGCK</sequence>
<evidence type="ECO:0000313" key="8">
    <source>
        <dbReference type="EMBL" id="APV44133.1"/>
    </source>
</evidence>
<dbReference type="AlphaFoldDB" id="A0A1P8F6N8"/>
<dbReference type="PIRSF" id="PIRSF000216">
    <property type="entry name" value="NADH_DH_24kDa"/>
    <property type="match status" value="1"/>
</dbReference>
<dbReference type="Pfam" id="PF01257">
    <property type="entry name" value="2Fe-2S_thioredx"/>
    <property type="match status" value="1"/>
</dbReference>
<keyword evidence="8" id="KW-0560">Oxidoreductase</keyword>